<dbReference type="Proteomes" id="UP000002186">
    <property type="component" value="Chromosome"/>
</dbReference>
<dbReference type="KEGG" id="tmz:Tmz1t_0390"/>
<dbReference type="InterPro" id="IPR011060">
    <property type="entry name" value="RibuloseP-bd_barrel"/>
</dbReference>
<dbReference type="InterPro" id="IPR013785">
    <property type="entry name" value="Aldolase_TIM"/>
</dbReference>
<accession>A0A5C7SJH3</accession>
<reference evidence="1 3" key="2">
    <citation type="journal article" date="2012" name="Stand. Genomic Sci.">
        <title>Complete genome sequence of Thauera aminoaromatica strain MZ1T.</title>
        <authorList>
            <person name="Jiang K."/>
            <person name="Sanseverino J."/>
            <person name="Chauhan A."/>
            <person name="Lucas S."/>
            <person name="Copeland A."/>
            <person name="Lapidus A."/>
            <person name="Del Rio T.G."/>
            <person name="Dalin E."/>
            <person name="Tice H."/>
            <person name="Bruce D."/>
            <person name="Goodwin L."/>
            <person name="Pitluck S."/>
            <person name="Sims D."/>
            <person name="Brettin T."/>
            <person name="Detter J.C."/>
            <person name="Han C."/>
            <person name="Chang Y.J."/>
            <person name="Larimer F."/>
            <person name="Land M."/>
            <person name="Hauser L."/>
            <person name="Kyrpides N.C."/>
            <person name="Mikhailova N."/>
            <person name="Moser S."/>
            <person name="Jegier P."/>
            <person name="Close D."/>
            <person name="Debruyn J.M."/>
            <person name="Wang Y."/>
            <person name="Layton A.C."/>
            <person name="Allen M.S."/>
            <person name="Sayler G.S."/>
        </authorList>
    </citation>
    <scope>NUCLEOTIDE SEQUENCE [LARGE SCALE GENOMIC DNA]</scope>
    <source>
        <strain evidence="1 3">MZ1T</strain>
    </source>
</reference>
<gene>
    <name evidence="1" type="ordered locus">Tmz1t_0390</name>
    <name evidence="2" type="ORF">E6Q80_13425</name>
</gene>
<reference evidence="3" key="1">
    <citation type="submission" date="2009-05" db="EMBL/GenBank/DDBJ databases">
        <title>Complete sequence of chromosome of Thauera sp. MZ1T.</title>
        <authorList>
            <consortium name="US DOE Joint Genome Institute"/>
            <person name="Lucas S."/>
            <person name="Copeland A."/>
            <person name="Lapidus A."/>
            <person name="Glavina del Rio T."/>
            <person name="Dalin E."/>
            <person name="Tice H."/>
            <person name="Bruce D."/>
            <person name="Goodwin L."/>
            <person name="Pitluck S."/>
            <person name="Sims D."/>
            <person name="Brettin T."/>
            <person name="Detter J.C."/>
            <person name="Han C."/>
            <person name="Larimer F."/>
            <person name="Land M."/>
            <person name="Hauser L."/>
            <person name="Kyrpides N."/>
            <person name="Mikhailova N."/>
            <person name="Sayler G.S."/>
        </authorList>
    </citation>
    <scope>NUCLEOTIDE SEQUENCE [LARGE SCALE GENOMIC DNA]</scope>
    <source>
        <strain evidence="3">MZ1T</strain>
    </source>
</reference>
<evidence type="ECO:0000313" key="3">
    <source>
        <dbReference type="Proteomes" id="UP000002186"/>
    </source>
</evidence>
<evidence type="ECO:0000313" key="4">
    <source>
        <dbReference type="Proteomes" id="UP000321192"/>
    </source>
</evidence>
<name>C4ZIN5_THASP</name>
<proteinExistence type="predicted"/>
<dbReference type="RefSeq" id="WP_004307168.1">
    <property type="nucleotide sequence ID" value="NC_011662.2"/>
</dbReference>
<organism evidence="1 3">
    <name type="scientific">Thauera aminoaromatica</name>
    <dbReference type="NCBI Taxonomy" id="164330"/>
    <lineage>
        <taxon>Bacteria</taxon>
        <taxon>Pseudomonadati</taxon>
        <taxon>Pseudomonadota</taxon>
        <taxon>Betaproteobacteria</taxon>
        <taxon>Rhodocyclales</taxon>
        <taxon>Zoogloeaceae</taxon>
        <taxon>Thauera</taxon>
    </lineage>
</organism>
<protein>
    <submittedName>
        <fullName evidence="1">Uncharacterized protein</fullName>
    </submittedName>
</protein>
<dbReference type="OrthoDB" id="8527722at2"/>
<dbReference type="STRING" id="85643.Tmz1t_0390"/>
<accession>C4ZIN5</accession>
<dbReference type="eggNOG" id="COG0107">
    <property type="taxonomic scope" value="Bacteria"/>
</dbReference>
<dbReference type="AlphaFoldDB" id="C4ZIN5"/>
<dbReference type="EMBL" id="SSFD01000208">
    <property type="protein sequence ID" value="TXH83522.1"/>
    <property type="molecule type" value="Genomic_DNA"/>
</dbReference>
<evidence type="ECO:0000313" key="2">
    <source>
        <dbReference type="EMBL" id="TXH83522.1"/>
    </source>
</evidence>
<dbReference type="EMBL" id="CP001281">
    <property type="protein sequence ID" value="ACK53172.1"/>
    <property type="molecule type" value="Genomic_DNA"/>
</dbReference>
<evidence type="ECO:0000313" key="1">
    <source>
        <dbReference type="EMBL" id="ACK53172.1"/>
    </source>
</evidence>
<reference evidence="2 4" key="3">
    <citation type="submission" date="2018-09" db="EMBL/GenBank/DDBJ databases">
        <title>Metagenome Assembled Genomes from an Advanced Water Purification Facility.</title>
        <authorList>
            <person name="Stamps B.W."/>
            <person name="Spear J.R."/>
        </authorList>
    </citation>
    <scope>NUCLEOTIDE SEQUENCE [LARGE SCALE GENOMIC DNA]</scope>
    <source>
        <strain evidence="2">Bin_27_1</strain>
    </source>
</reference>
<keyword evidence="3" id="KW-1185">Reference proteome</keyword>
<dbReference type="SUPFAM" id="SSF51366">
    <property type="entry name" value="Ribulose-phoshate binding barrel"/>
    <property type="match status" value="1"/>
</dbReference>
<dbReference type="HOGENOM" id="CLU_1233370_0_0_4"/>
<sequence length="234" mass="25239">MIRCACLADTADTADRAKVSAEVELLFRFDEPGCAPLVEDGGIAILRQGDETRAAALLEAGAPQVLLGEAVLSDADLPLRLAARFGLDRVGLFVPARRMAVSWSFDTVSNADFRVVTPSLCEPGWEIVRADGSATGIRVDWWLGEMKKRGIATVLVQVDVLDDTDLNLCAGLVEALGEGFWIAPGGQFEPALADWVRYGKVTRIALPTALFERRAVLLGDLLVPVEPMTDMEEA</sequence>
<dbReference type="Gene3D" id="3.20.20.70">
    <property type="entry name" value="Aldolase class I"/>
    <property type="match status" value="1"/>
</dbReference>
<dbReference type="Proteomes" id="UP000321192">
    <property type="component" value="Unassembled WGS sequence"/>
</dbReference>